<dbReference type="InterPro" id="IPR000064">
    <property type="entry name" value="NLP_P60_dom"/>
</dbReference>
<evidence type="ECO:0000313" key="6">
    <source>
        <dbReference type="EMBL" id="SHH87890.1"/>
    </source>
</evidence>
<keyword evidence="4" id="KW-0788">Thiol protease</keyword>
<keyword evidence="2" id="KW-0645">Protease</keyword>
<sequence length="270" mass="30862">MEDYAIIKTTIGSLKQEPKFTGEAADEALFGMIVKLIERPSDEWYYIETSYNYRGYIHESQIEICGEYALKWDREAEHTINLGIVDVLKEPKFQSYPIFQLTRGAVVKLSGRVSENWTEILFPDGNSGWIRTDFIIKRIRLEDRPSEEVLRESVVKTALSYLGTQYRWGGKSPLGIDCSGLCSISYMMNGVIIYRDAKLKEEFNMRSISREEMKPGDLMYWPGHVAMYIGNDKYVHSTGASSGVVINSLNPEDIDYREDLANISEIGTVF</sequence>
<name>A0A1M5WJX3_9FIRM</name>
<evidence type="ECO:0000256" key="2">
    <source>
        <dbReference type="ARBA" id="ARBA00022670"/>
    </source>
</evidence>
<keyword evidence="3" id="KW-0378">Hydrolase</keyword>
<keyword evidence="7" id="KW-1185">Reference proteome</keyword>
<dbReference type="OrthoDB" id="9808890at2"/>
<dbReference type="RefSeq" id="WP_072743962.1">
    <property type="nucleotide sequence ID" value="NZ_FQXR01000005.1"/>
</dbReference>
<evidence type="ECO:0000313" key="7">
    <source>
        <dbReference type="Proteomes" id="UP000184389"/>
    </source>
</evidence>
<dbReference type="STRING" id="1123281.SAMN02745180_01277"/>
<gene>
    <name evidence="6" type="ORF">SAMN02745180_01277</name>
</gene>
<organism evidence="6 7">
    <name type="scientific">Sporanaerobacter acetigenes DSM 13106</name>
    <dbReference type="NCBI Taxonomy" id="1123281"/>
    <lineage>
        <taxon>Bacteria</taxon>
        <taxon>Bacillati</taxon>
        <taxon>Bacillota</taxon>
        <taxon>Tissierellia</taxon>
        <taxon>Tissierellales</taxon>
        <taxon>Sporanaerobacteraceae</taxon>
        <taxon>Sporanaerobacter</taxon>
    </lineage>
</organism>
<dbReference type="GO" id="GO:0008234">
    <property type="term" value="F:cysteine-type peptidase activity"/>
    <property type="evidence" value="ECO:0007669"/>
    <property type="project" value="UniProtKB-KW"/>
</dbReference>
<accession>A0A1M5WJX3</accession>
<dbReference type="InterPro" id="IPR041382">
    <property type="entry name" value="SH3_16"/>
</dbReference>
<dbReference type="SUPFAM" id="SSF54001">
    <property type="entry name" value="Cysteine proteinases"/>
    <property type="match status" value="1"/>
</dbReference>
<dbReference type="Gene3D" id="3.90.1720.10">
    <property type="entry name" value="endopeptidase domain like (from Nostoc punctiforme)"/>
    <property type="match status" value="1"/>
</dbReference>
<evidence type="ECO:0000256" key="1">
    <source>
        <dbReference type="ARBA" id="ARBA00007074"/>
    </source>
</evidence>
<comment type="similarity">
    <text evidence="1">Belongs to the peptidase C40 family.</text>
</comment>
<protein>
    <submittedName>
        <fullName evidence="6">NlpC/P60 family protein</fullName>
    </submittedName>
</protein>
<evidence type="ECO:0000256" key="3">
    <source>
        <dbReference type="ARBA" id="ARBA00022801"/>
    </source>
</evidence>
<dbReference type="Pfam" id="PF00877">
    <property type="entry name" value="NLPC_P60"/>
    <property type="match status" value="1"/>
</dbReference>
<dbReference type="PANTHER" id="PTHR47053:SF1">
    <property type="entry name" value="MUREIN DD-ENDOPEPTIDASE MEPH-RELATED"/>
    <property type="match status" value="1"/>
</dbReference>
<proteinExistence type="inferred from homology"/>
<dbReference type="InterPro" id="IPR051202">
    <property type="entry name" value="Peptidase_C40"/>
</dbReference>
<evidence type="ECO:0000256" key="4">
    <source>
        <dbReference type="ARBA" id="ARBA00022807"/>
    </source>
</evidence>
<feature type="domain" description="NlpC/P60" evidence="5">
    <location>
        <begin position="148"/>
        <end position="267"/>
    </location>
</feature>
<dbReference type="GO" id="GO:0006508">
    <property type="term" value="P:proteolysis"/>
    <property type="evidence" value="ECO:0007669"/>
    <property type="project" value="UniProtKB-KW"/>
</dbReference>
<dbReference type="InterPro" id="IPR038765">
    <property type="entry name" value="Papain-like_cys_pep_sf"/>
</dbReference>
<dbReference type="PROSITE" id="PS51935">
    <property type="entry name" value="NLPC_P60"/>
    <property type="match status" value="1"/>
</dbReference>
<dbReference type="Gene3D" id="2.30.30.40">
    <property type="entry name" value="SH3 Domains"/>
    <property type="match status" value="2"/>
</dbReference>
<dbReference type="Proteomes" id="UP000184389">
    <property type="component" value="Unassembled WGS sequence"/>
</dbReference>
<dbReference type="EMBL" id="FQXR01000005">
    <property type="protein sequence ID" value="SHH87890.1"/>
    <property type="molecule type" value="Genomic_DNA"/>
</dbReference>
<reference evidence="6 7" key="1">
    <citation type="submission" date="2016-11" db="EMBL/GenBank/DDBJ databases">
        <authorList>
            <person name="Jaros S."/>
            <person name="Januszkiewicz K."/>
            <person name="Wedrychowicz H."/>
        </authorList>
    </citation>
    <scope>NUCLEOTIDE SEQUENCE [LARGE SCALE GENOMIC DNA]</scope>
    <source>
        <strain evidence="6 7">DSM 13106</strain>
    </source>
</reference>
<evidence type="ECO:0000259" key="5">
    <source>
        <dbReference type="PROSITE" id="PS51935"/>
    </source>
</evidence>
<dbReference type="PANTHER" id="PTHR47053">
    <property type="entry name" value="MUREIN DD-ENDOPEPTIDASE MEPH-RELATED"/>
    <property type="match status" value="1"/>
</dbReference>
<dbReference type="AlphaFoldDB" id="A0A1M5WJX3"/>
<dbReference type="Pfam" id="PF18348">
    <property type="entry name" value="SH3_16"/>
    <property type="match status" value="1"/>
</dbReference>